<feature type="compositionally biased region" description="Low complexity" evidence="8">
    <location>
        <begin position="284"/>
        <end position="298"/>
    </location>
</feature>
<dbReference type="PANTHER" id="PTHR48054">
    <property type="entry name" value="RECEPTOR KINASE-LIKE PROTEIN XA21"/>
    <property type="match status" value="1"/>
</dbReference>
<dbReference type="FunFam" id="3.80.10.10:FF:000383">
    <property type="entry name" value="Leucine-rich repeat receptor protein kinase EMS1"/>
    <property type="match status" value="1"/>
</dbReference>
<evidence type="ECO:0000256" key="8">
    <source>
        <dbReference type="SAM" id="MobiDB-lite"/>
    </source>
</evidence>
<dbReference type="Pfam" id="PF00560">
    <property type="entry name" value="LRR_1"/>
    <property type="match status" value="1"/>
</dbReference>
<evidence type="ECO:0000313" key="10">
    <source>
        <dbReference type="EMBL" id="KAL3798916.1"/>
    </source>
</evidence>
<comment type="subcellular location">
    <subcellularLocation>
        <location evidence="1">Cell membrane</location>
    </subcellularLocation>
</comment>
<sequence>MKVATSNAKASKAPMTHEQPEEKSGGKKHHHRHHHVHIETLADETTIKKYKKKKSLPDGSSIVKTVTKSVPPQSNPSHVINKIRTKTKQTYPDGSHTTTIVEEVQTANDASANHVMQPSERHVSNLPDGTELVTSKEVKILPDGNLSVVTIMVHTVKAEMAKSYTEENKPAIAHDTADKVQSIHAVPIGSDIAKDEDKLHNSHEAEAATPPEYFQDPTEYNRQISHDVSLETFDGHADHAPISFAFFENMENNDANNSSYLDKSLETIEGDTDAPLPDGYTQGNENSNSKSASSLNKSVETIDSPDQPMPLGFLQDMEDKDAKPKAASPSKGVGVHFISPYDSKNGRSEAKLKDKERDFQQGTRQCPQGIEYCSDEPPLLDTEVDRSYAIDIYDEEEIKLEHHKTGHHGRSLERLDSTDEPVPLEYAGDDSRQGAGTYYPGQGFLANAGLYHAHAQSTDKRNSIRRLFKIAPDSAPSTPEKDRDSMMSWRQSKASSKDRSSVDTKRSYKSKKDSSDEIISNSSPAGYYPEGLAVATKVDQSLEEPIYDAIEYDPDSKPPLYKNRRCRLYTAVFLLIFTVIVALAVVYSTKKTKEEVSPTKVVYVTEAPTPRPTTDREALHINDLIEKKVLKGNAKFSDMDKDDPRLLAMDWILHKDERQLDPYAPNLSQRYVLALLAFQFDYMAWTSCGGDYTSPEVTCDVENNETNAIEEYSRWLTGTDECEWYGVSCLDGKVRELNLPDNNLIGEMPPEISTLRNLDVLSLNSNCLYGSLPTEFGSMTNLQKLNLEDNGLEGYLPEEFYSMSSLTHLNLASQGENDRNCTSSIGSVVDLYTNSTGESNSGLEGALLQKIGFLRHLKEIRVEENYFSGEITSSIKNLKQLENLTAGWNSITGTLPSELFELPNIRHIGLEYNYISGSIPENIGRAESLEALYLYEMENMNGTLPDSLYNLTNLKELWLFNNQFEGSIKSEIGNLKELVHFSIYSNQFTGTMPSELGRCEKLEWVQFHDNLINGSVPDEICDLRNKNLFPGDLGTEVLKADCSLDNVTNAPFIFCASGCCNVCCDHTTGLCTNLEI</sequence>
<evidence type="ECO:0000256" key="4">
    <source>
        <dbReference type="ARBA" id="ARBA00022692"/>
    </source>
</evidence>
<evidence type="ECO:0000256" key="9">
    <source>
        <dbReference type="SAM" id="Phobius"/>
    </source>
</evidence>
<evidence type="ECO:0000256" key="1">
    <source>
        <dbReference type="ARBA" id="ARBA00004236"/>
    </source>
</evidence>
<dbReference type="InterPro" id="IPR052592">
    <property type="entry name" value="LRR-RLK"/>
</dbReference>
<feature type="compositionally biased region" description="Basic residues" evidence="8">
    <location>
        <begin position="26"/>
        <end position="36"/>
    </location>
</feature>
<dbReference type="InterPro" id="IPR003591">
    <property type="entry name" value="Leu-rich_rpt_typical-subtyp"/>
</dbReference>
<evidence type="ECO:0008006" key="12">
    <source>
        <dbReference type="Google" id="ProtNLM"/>
    </source>
</evidence>
<feature type="transmembrane region" description="Helical" evidence="9">
    <location>
        <begin position="568"/>
        <end position="587"/>
    </location>
</feature>
<evidence type="ECO:0000256" key="5">
    <source>
        <dbReference type="ARBA" id="ARBA00022737"/>
    </source>
</evidence>
<dbReference type="Pfam" id="PF13855">
    <property type="entry name" value="LRR_8"/>
    <property type="match status" value="1"/>
</dbReference>
<proteinExistence type="predicted"/>
<dbReference type="EMBL" id="JALLPJ020000201">
    <property type="protein sequence ID" value="KAL3798916.1"/>
    <property type="molecule type" value="Genomic_DNA"/>
</dbReference>
<feature type="region of interest" description="Disordered" evidence="8">
    <location>
        <begin position="470"/>
        <end position="522"/>
    </location>
</feature>
<evidence type="ECO:0000256" key="7">
    <source>
        <dbReference type="ARBA" id="ARBA00023136"/>
    </source>
</evidence>
<dbReference type="PANTHER" id="PTHR48054:SF47">
    <property type="entry name" value="OS06G0179800 PROTEIN"/>
    <property type="match status" value="1"/>
</dbReference>
<feature type="region of interest" description="Disordered" evidence="8">
    <location>
        <begin position="402"/>
        <end position="435"/>
    </location>
</feature>
<reference evidence="10 11" key="1">
    <citation type="submission" date="2024-10" db="EMBL/GenBank/DDBJ databases">
        <title>Updated reference genomes for cyclostephanoid diatoms.</title>
        <authorList>
            <person name="Roberts W.R."/>
            <person name="Alverson A.J."/>
        </authorList>
    </citation>
    <scope>NUCLEOTIDE SEQUENCE [LARGE SCALE GENOMIC DNA]</scope>
    <source>
        <strain evidence="10 11">AJA010-31</strain>
    </source>
</reference>
<evidence type="ECO:0000256" key="3">
    <source>
        <dbReference type="ARBA" id="ARBA00022614"/>
    </source>
</evidence>
<dbReference type="InterPro" id="IPR001611">
    <property type="entry name" value="Leu-rich_rpt"/>
</dbReference>
<feature type="compositionally biased region" description="Basic and acidic residues" evidence="8">
    <location>
        <begin position="344"/>
        <end position="359"/>
    </location>
</feature>
<dbReference type="Proteomes" id="UP001530400">
    <property type="component" value="Unassembled WGS sequence"/>
</dbReference>
<feature type="region of interest" description="Disordered" evidence="8">
    <location>
        <begin position="269"/>
        <end position="363"/>
    </location>
</feature>
<keyword evidence="6 9" id="KW-1133">Transmembrane helix</keyword>
<evidence type="ECO:0000256" key="6">
    <source>
        <dbReference type="ARBA" id="ARBA00022989"/>
    </source>
</evidence>
<keyword evidence="7 9" id="KW-0472">Membrane</keyword>
<organism evidence="10 11">
    <name type="scientific">Cyclotella atomus</name>
    <dbReference type="NCBI Taxonomy" id="382360"/>
    <lineage>
        <taxon>Eukaryota</taxon>
        <taxon>Sar</taxon>
        <taxon>Stramenopiles</taxon>
        <taxon>Ochrophyta</taxon>
        <taxon>Bacillariophyta</taxon>
        <taxon>Coscinodiscophyceae</taxon>
        <taxon>Thalassiosirophycidae</taxon>
        <taxon>Stephanodiscales</taxon>
        <taxon>Stephanodiscaceae</taxon>
        <taxon>Cyclotella</taxon>
    </lineage>
</organism>
<accession>A0ABD3QGI0</accession>
<name>A0ABD3QGI0_9STRA</name>
<feature type="compositionally biased region" description="Polar residues" evidence="8">
    <location>
        <begin position="62"/>
        <end position="77"/>
    </location>
</feature>
<comment type="caution">
    <text evidence="10">The sequence shown here is derived from an EMBL/GenBank/DDBJ whole genome shotgun (WGS) entry which is preliminary data.</text>
</comment>
<dbReference type="SUPFAM" id="SSF52047">
    <property type="entry name" value="RNI-like"/>
    <property type="match status" value="1"/>
</dbReference>
<dbReference type="AlphaFoldDB" id="A0ABD3QGI0"/>
<dbReference type="InterPro" id="IPR032675">
    <property type="entry name" value="LRR_dom_sf"/>
</dbReference>
<keyword evidence="2" id="KW-1003">Cell membrane</keyword>
<keyword evidence="11" id="KW-1185">Reference proteome</keyword>
<dbReference type="SMART" id="SM00369">
    <property type="entry name" value="LRR_TYP"/>
    <property type="match status" value="4"/>
</dbReference>
<gene>
    <name evidence="10" type="ORF">ACHAWO_013033</name>
</gene>
<keyword evidence="4 9" id="KW-0812">Transmembrane</keyword>
<protein>
    <recommendedName>
        <fullName evidence="12">L domain-like protein</fullName>
    </recommendedName>
</protein>
<dbReference type="FunFam" id="3.80.10.10:FF:000129">
    <property type="entry name" value="Leucine-rich repeat receptor-like kinase"/>
    <property type="match status" value="1"/>
</dbReference>
<dbReference type="GO" id="GO:0005886">
    <property type="term" value="C:plasma membrane"/>
    <property type="evidence" value="ECO:0007669"/>
    <property type="project" value="UniProtKB-SubCell"/>
</dbReference>
<evidence type="ECO:0000256" key="2">
    <source>
        <dbReference type="ARBA" id="ARBA00022475"/>
    </source>
</evidence>
<keyword evidence="5" id="KW-0677">Repeat</keyword>
<feature type="region of interest" description="Disordered" evidence="8">
    <location>
        <begin position="1"/>
        <end position="77"/>
    </location>
</feature>
<dbReference type="FunFam" id="3.80.10.10:FF:000041">
    <property type="entry name" value="LRR receptor-like serine/threonine-protein kinase ERECTA"/>
    <property type="match status" value="1"/>
</dbReference>
<keyword evidence="3" id="KW-0433">Leucine-rich repeat</keyword>
<dbReference type="Gene3D" id="3.80.10.10">
    <property type="entry name" value="Ribonuclease Inhibitor"/>
    <property type="match status" value="2"/>
</dbReference>
<evidence type="ECO:0000313" key="11">
    <source>
        <dbReference type="Proteomes" id="UP001530400"/>
    </source>
</evidence>
<feature type="compositionally biased region" description="Basic and acidic residues" evidence="8">
    <location>
        <begin position="495"/>
        <end position="515"/>
    </location>
</feature>